<dbReference type="AlphaFoldDB" id="A0A1F2P2T0"/>
<keyword evidence="2" id="KW-1185">Reference proteome</keyword>
<gene>
    <name evidence="1" type="ORF">SBU_001577</name>
</gene>
<name>A0A1F2P2T0_9EURY</name>
<accession>A0A1F2P2T0</accession>
<organism evidence="1 2">
    <name type="scientific">Candidatus Syntropharchaeum butanivorans</name>
    <dbReference type="NCBI Taxonomy" id="1839936"/>
    <lineage>
        <taxon>Archaea</taxon>
        <taxon>Methanobacteriati</taxon>
        <taxon>Methanobacteriota</taxon>
        <taxon>Stenosarchaea group</taxon>
        <taxon>Methanomicrobia</taxon>
        <taxon>Methanosarcinales</taxon>
        <taxon>ANME-2 cluster</taxon>
        <taxon>Candidatus Syntropharchaeum</taxon>
    </lineage>
</organism>
<evidence type="ECO:0000313" key="1">
    <source>
        <dbReference type="EMBL" id="OFV65547.1"/>
    </source>
</evidence>
<evidence type="ECO:0000313" key="2">
    <source>
        <dbReference type="Proteomes" id="UP000185779"/>
    </source>
</evidence>
<dbReference type="STRING" id="1839936.SBU_001577"/>
<proteinExistence type="predicted"/>
<dbReference type="EMBL" id="LYOR01000011">
    <property type="protein sequence ID" value="OFV65547.1"/>
    <property type="molecule type" value="Genomic_DNA"/>
</dbReference>
<reference evidence="1" key="1">
    <citation type="submission" date="2016-05" db="EMBL/GenBank/DDBJ databases">
        <title>Microbial consortia oxidize butane by reversing methanogenesis.</title>
        <authorList>
            <person name="Laso-Perez R."/>
            <person name="Richter M."/>
            <person name="Wegener G."/>
            <person name="Musat F."/>
        </authorList>
    </citation>
    <scope>NUCLEOTIDE SEQUENCE [LARGE SCALE GENOMIC DNA]</scope>
    <source>
        <strain evidence="1">BOX1</strain>
    </source>
</reference>
<comment type="caution">
    <text evidence="1">The sequence shown here is derived from an EMBL/GenBank/DDBJ whole genome shotgun (WGS) entry which is preliminary data.</text>
</comment>
<sequence length="47" mass="5876">MERRMREISKRMKNKWMSWGVVKGVIMRGFEKIMKKVNIRWEVNLHQ</sequence>
<dbReference type="Proteomes" id="UP000185779">
    <property type="component" value="Unassembled WGS sequence"/>
</dbReference>
<protein>
    <submittedName>
        <fullName evidence="1">Uncharacterized protein</fullName>
    </submittedName>
</protein>